<accession>A0A383AQ28</accession>
<feature type="non-terminal residue" evidence="1">
    <location>
        <position position="35"/>
    </location>
</feature>
<organism evidence="1">
    <name type="scientific">marine metagenome</name>
    <dbReference type="NCBI Taxonomy" id="408172"/>
    <lineage>
        <taxon>unclassified sequences</taxon>
        <taxon>metagenomes</taxon>
        <taxon>ecological metagenomes</taxon>
    </lineage>
</organism>
<name>A0A383AQ28_9ZZZZ</name>
<protein>
    <submittedName>
        <fullName evidence="1">Uncharacterized protein</fullName>
    </submittedName>
</protein>
<dbReference type="EMBL" id="UINC01193987">
    <property type="protein sequence ID" value="SVE09852.1"/>
    <property type="molecule type" value="Genomic_DNA"/>
</dbReference>
<gene>
    <name evidence="1" type="ORF">METZ01_LOCUS462706</name>
</gene>
<reference evidence="1" key="1">
    <citation type="submission" date="2018-05" db="EMBL/GenBank/DDBJ databases">
        <authorList>
            <person name="Lanie J.A."/>
            <person name="Ng W.-L."/>
            <person name="Kazmierczak K.M."/>
            <person name="Andrzejewski T.M."/>
            <person name="Davidsen T.M."/>
            <person name="Wayne K.J."/>
            <person name="Tettelin H."/>
            <person name="Glass J.I."/>
            <person name="Rusch D."/>
            <person name="Podicherti R."/>
            <person name="Tsui H.-C.T."/>
            <person name="Winkler M.E."/>
        </authorList>
    </citation>
    <scope>NUCLEOTIDE SEQUENCE</scope>
</reference>
<proteinExistence type="predicted"/>
<evidence type="ECO:0000313" key="1">
    <source>
        <dbReference type="EMBL" id="SVE09852.1"/>
    </source>
</evidence>
<dbReference type="AlphaFoldDB" id="A0A383AQ28"/>
<sequence>MVPIYAKKPDRKKQQIIAKLAKIPYFANIPAVFTS</sequence>